<evidence type="ECO:0000313" key="1">
    <source>
        <dbReference type="EMBL" id="CAF4379977.1"/>
    </source>
</evidence>
<dbReference type="AlphaFoldDB" id="A0A820MYM3"/>
<accession>A0A820MYM3</accession>
<organism evidence="1 2">
    <name type="scientific">Adineta steineri</name>
    <dbReference type="NCBI Taxonomy" id="433720"/>
    <lineage>
        <taxon>Eukaryota</taxon>
        <taxon>Metazoa</taxon>
        <taxon>Spiralia</taxon>
        <taxon>Gnathifera</taxon>
        <taxon>Rotifera</taxon>
        <taxon>Eurotatoria</taxon>
        <taxon>Bdelloidea</taxon>
        <taxon>Adinetida</taxon>
        <taxon>Adinetidae</taxon>
        <taxon>Adineta</taxon>
    </lineage>
</organism>
<proteinExistence type="predicted"/>
<name>A0A820MYM3_9BILA</name>
<reference evidence="1" key="1">
    <citation type="submission" date="2021-02" db="EMBL/GenBank/DDBJ databases">
        <authorList>
            <person name="Nowell W R."/>
        </authorList>
    </citation>
    <scope>NUCLEOTIDE SEQUENCE</scope>
</reference>
<gene>
    <name evidence="1" type="ORF">OKA104_LOCUS50305</name>
</gene>
<comment type="caution">
    <text evidence="1">The sequence shown here is derived from an EMBL/GenBank/DDBJ whole genome shotgun (WGS) entry which is preliminary data.</text>
</comment>
<dbReference type="Proteomes" id="UP000663881">
    <property type="component" value="Unassembled WGS sequence"/>
</dbReference>
<dbReference type="EMBL" id="CAJOAY010025032">
    <property type="protein sequence ID" value="CAF4379977.1"/>
    <property type="molecule type" value="Genomic_DNA"/>
</dbReference>
<feature type="non-terminal residue" evidence="1">
    <location>
        <position position="1"/>
    </location>
</feature>
<protein>
    <submittedName>
        <fullName evidence="1">Uncharacterized protein</fullName>
    </submittedName>
</protein>
<sequence length="91" mass="10808">MKKIIKQEENKLLDIVNEFHSTEQSLIKEKNIRLQNLESIKTFCSISQEKLRSKEETDEESMDIRKKCEDCVVNLNDLQNQILIVKTPHHR</sequence>
<evidence type="ECO:0000313" key="2">
    <source>
        <dbReference type="Proteomes" id="UP000663881"/>
    </source>
</evidence>